<dbReference type="PROSITE" id="PS50191">
    <property type="entry name" value="CRAL_TRIO"/>
    <property type="match status" value="1"/>
</dbReference>
<dbReference type="SMART" id="SM00404">
    <property type="entry name" value="PTPc_motif"/>
    <property type="match status" value="1"/>
</dbReference>
<dbReference type="InterPro" id="IPR036865">
    <property type="entry name" value="CRAL-TRIO_dom_sf"/>
</dbReference>
<dbReference type="SUPFAM" id="SSF46938">
    <property type="entry name" value="CRAL/TRIO N-terminal domain"/>
    <property type="match status" value="1"/>
</dbReference>
<evidence type="ECO:0000313" key="6">
    <source>
        <dbReference type="Proteomes" id="UP000719412"/>
    </source>
</evidence>
<dbReference type="Gene3D" id="1.10.8.20">
    <property type="entry name" value="N-terminal domain of phosphatidylinositol transfer protein sec14p"/>
    <property type="match status" value="1"/>
</dbReference>
<feature type="compositionally biased region" description="Polar residues" evidence="1">
    <location>
        <begin position="611"/>
        <end position="629"/>
    </location>
</feature>
<dbReference type="EMBL" id="JABDTM020024208">
    <property type="protein sequence ID" value="KAH0814528.1"/>
    <property type="molecule type" value="Genomic_DNA"/>
</dbReference>
<dbReference type="Gene3D" id="3.40.525.10">
    <property type="entry name" value="CRAL-TRIO lipid binding domain"/>
    <property type="match status" value="2"/>
</dbReference>
<dbReference type="InterPro" id="IPR000387">
    <property type="entry name" value="Tyr_Pase_dom"/>
</dbReference>
<dbReference type="PANTHER" id="PTHR19134">
    <property type="entry name" value="RECEPTOR-TYPE TYROSINE-PROTEIN PHOSPHATASE"/>
    <property type="match status" value="1"/>
</dbReference>
<dbReference type="CDD" id="cd00170">
    <property type="entry name" value="SEC14"/>
    <property type="match status" value="1"/>
</dbReference>
<dbReference type="PROSITE" id="PS00383">
    <property type="entry name" value="TYR_PHOSPHATASE_1"/>
    <property type="match status" value="1"/>
</dbReference>
<feature type="region of interest" description="Disordered" evidence="1">
    <location>
        <begin position="611"/>
        <end position="645"/>
    </location>
</feature>
<dbReference type="InterPro" id="IPR001251">
    <property type="entry name" value="CRAL-TRIO_dom"/>
</dbReference>
<dbReference type="InterPro" id="IPR050348">
    <property type="entry name" value="Protein-Tyr_Phosphatase"/>
</dbReference>
<reference evidence="5" key="1">
    <citation type="journal article" date="2020" name="J Insects Food Feed">
        <title>The yellow mealworm (Tenebrio molitor) genome: a resource for the emerging insects as food and feed industry.</title>
        <authorList>
            <person name="Eriksson T."/>
            <person name="Andere A."/>
            <person name="Kelstrup H."/>
            <person name="Emery V."/>
            <person name="Picard C."/>
        </authorList>
    </citation>
    <scope>NUCLEOTIDE SEQUENCE</scope>
    <source>
        <strain evidence="5">Stoneville</strain>
        <tissue evidence="5">Whole head</tissue>
    </source>
</reference>
<evidence type="ECO:0000313" key="5">
    <source>
        <dbReference type="EMBL" id="KAH0814528.1"/>
    </source>
</evidence>
<name>A0A8J6HHK8_TENMO</name>
<proteinExistence type="predicted"/>
<protein>
    <recommendedName>
        <fullName evidence="7">Tyrosine-protein phosphatase non-receptor type 9</fullName>
    </recommendedName>
</protein>
<dbReference type="Pfam" id="PF00650">
    <property type="entry name" value="CRAL_TRIO"/>
    <property type="match status" value="2"/>
</dbReference>
<dbReference type="Gene3D" id="3.90.190.10">
    <property type="entry name" value="Protein tyrosine phosphatase superfamily"/>
    <property type="match status" value="1"/>
</dbReference>
<gene>
    <name evidence="5" type="ORF">GEV33_008264</name>
</gene>
<dbReference type="Proteomes" id="UP000719412">
    <property type="component" value="Unassembled WGS sequence"/>
</dbReference>
<dbReference type="PROSITE" id="PS50055">
    <property type="entry name" value="TYR_PHOSPHATASE_PTP"/>
    <property type="match status" value="1"/>
</dbReference>
<comment type="caution">
    <text evidence="5">The sequence shown here is derived from an EMBL/GenBank/DDBJ whole genome shotgun (WGS) entry which is preliminary data.</text>
</comment>
<dbReference type="InterPro" id="IPR029021">
    <property type="entry name" value="Prot-tyrosine_phosphatase-like"/>
</dbReference>
<evidence type="ECO:0000259" key="4">
    <source>
        <dbReference type="PROSITE" id="PS50191"/>
    </source>
</evidence>
<dbReference type="InterPro" id="IPR036273">
    <property type="entry name" value="CRAL/TRIO_N_dom_sf"/>
</dbReference>
<evidence type="ECO:0000259" key="3">
    <source>
        <dbReference type="PROSITE" id="PS50056"/>
    </source>
</evidence>
<feature type="domain" description="Tyrosine-protein phosphatase" evidence="2">
    <location>
        <begin position="666"/>
        <end position="937"/>
    </location>
</feature>
<dbReference type="FunFam" id="3.90.190.10:FF:000026">
    <property type="entry name" value="tyrosine-protein phosphatase non-receptor type 9"/>
    <property type="match status" value="1"/>
</dbReference>
<feature type="domain" description="CRAL-TRIO" evidence="4">
    <location>
        <begin position="498"/>
        <end position="567"/>
    </location>
</feature>
<reference evidence="5" key="2">
    <citation type="submission" date="2021-08" db="EMBL/GenBank/DDBJ databases">
        <authorList>
            <person name="Eriksson T."/>
        </authorList>
    </citation>
    <scope>NUCLEOTIDE SEQUENCE</scope>
    <source>
        <strain evidence="5">Stoneville</strain>
        <tissue evidence="5">Whole head</tissue>
    </source>
</reference>
<sequence>MMAAPLTPEQEEATKDFIEKVNAKYRRKLGPVSWSTAVRFLCARKFDVLRALVLFEQHELTRQREGLKCFDPLKEPLQSELLTGKFTILVRSSFEDVDENFNCVTANVKTRTSVELPKRDAADAAIAVFTAHKHQPATSTHQVTLQGVVYQLDAALQNPVTQRAGIVFIYDMSNSKYSNFDYDLSQKILTLLKVSTNCCVTLGMIETSKAKIVLIFNLFVAQNKRTVLISRADNQPTCSNSSRMRWILFRKQQVVSKESNRRKLCTDGRNAHGTPPARARASEWFVKRVETLPAILAFFLLLHASVILQKSDKCCIVEVENGHNESTFTMCVRDDNSFLLEVFVDGVILEAHSSESQPCLESFGSACQEACLSLIPPPKREFFIQIGRRRAAARCADAATAASRRSHTGHRFSRTKRLICCSTTFTPVKITANGPTPVCCRGVLVDRKRERTGRGRPTPGSPSFDAILPANFFRHAGIHPIGARGTHDSPSNYALPVLISGGYPAKLKKVLIVTAPLWFKAPFKILRLFVREKLRERVYTVSVAQLSSHIPRESLPTQLGGSLVLDHNGWLSFCLQSMTTREESSLPHYDGKTPSPQKRIRTPTEIDISTSTNNINVDSWTEEGNLNPPSSASSGFSDDDSLHGDGAALTMPQLVDYVKDRGRSGLMQEYAEIRSRPPDGTFNVAKMKNNLPKNRYTDVLCYDHSRVILSEVDSDKDSDYIHANFVDGYKQKNAFINTQGPLPKTTPEFWRMIWEQHTLVIVMTTRVMERGRPKCHQYWEGDAGGEGTYGQFTVKTIAVEAEPDYTVTTVSLVNNKTDESREVSHWQFTSWPDYGVPRSAKAMLEFLERVRRKQNAMVVALGDTWAGHPRGPPIVVHCSAGIGRTGTFCTLDICISRLEDLGTADIRGTVERIRSQRAYSIQMPDQYIFCHLALIEYALMKGHLQSADLSGFDPGADDDSD</sequence>
<dbReference type="SMART" id="SM00194">
    <property type="entry name" value="PTPc"/>
    <property type="match status" value="1"/>
</dbReference>
<dbReference type="Pfam" id="PF00102">
    <property type="entry name" value="Y_phosphatase"/>
    <property type="match status" value="1"/>
</dbReference>
<dbReference type="PRINTS" id="PR00700">
    <property type="entry name" value="PRTYPHPHTASE"/>
</dbReference>
<dbReference type="GO" id="GO:0009653">
    <property type="term" value="P:anatomical structure morphogenesis"/>
    <property type="evidence" value="ECO:0007669"/>
    <property type="project" value="UniProtKB-ARBA"/>
</dbReference>
<organism evidence="5 6">
    <name type="scientific">Tenebrio molitor</name>
    <name type="common">Yellow mealworm beetle</name>
    <dbReference type="NCBI Taxonomy" id="7067"/>
    <lineage>
        <taxon>Eukaryota</taxon>
        <taxon>Metazoa</taxon>
        <taxon>Ecdysozoa</taxon>
        <taxon>Arthropoda</taxon>
        <taxon>Hexapoda</taxon>
        <taxon>Insecta</taxon>
        <taxon>Pterygota</taxon>
        <taxon>Neoptera</taxon>
        <taxon>Endopterygota</taxon>
        <taxon>Coleoptera</taxon>
        <taxon>Polyphaga</taxon>
        <taxon>Cucujiformia</taxon>
        <taxon>Tenebrionidae</taxon>
        <taxon>Tenebrio</taxon>
    </lineage>
</organism>
<evidence type="ECO:0008006" key="7">
    <source>
        <dbReference type="Google" id="ProtNLM"/>
    </source>
</evidence>
<dbReference type="GO" id="GO:0048666">
    <property type="term" value="P:neuron development"/>
    <property type="evidence" value="ECO:0007669"/>
    <property type="project" value="UniProtKB-ARBA"/>
</dbReference>
<dbReference type="PANTHER" id="PTHR19134:SF534">
    <property type="entry name" value="LD27988P"/>
    <property type="match status" value="1"/>
</dbReference>
<dbReference type="InterPro" id="IPR000242">
    <property type="entry name" value="PTP_cat"/>
</dbReference>
<keyword evidence="6" id="KW-1185">Reference proteome</keyword>
<dbReference type="PROSITE" id="PS50056">
    <property type="entry name" value="TYR_PHOSPHATASE_2"/>
    <property type="match status" value="1"/>
</dbReference>
<dbReference type="AlphaFoldDB" id="A0A8J6HHK8"/>
<dbReference type="InterPro" id="IPR016130">
    <property type="entry name" value="Tyr_Pase_AS"/>
</dbReference>
<evidence type="ECO:0000259" key="2">
    <source>
        <dbReference type="PROSITE" id="PS50055"/>
    </source>
</evidence>
<evidence type="ECO:0000256" key="1">
    <source>
        <dbReference type="SAM" id="MobiDB-lite"/>
    </source>
</evidence>
<dbReference type="CDD" id="cd14543">
    <property type="entry name" value="PTPc-N9"/>
    <property type="match status" value="1"/>
</dbReference>
<accession>A0A8J6HHK8</accession>
<feature type="domain" description="Tyrosine specific protein phosphatases" evidence="3">
    <location>
        <begin position="844"/>
        <end position="928"/>
    </location>
</feature>
<dbReference type="SUPFAM" id="SSF52799">
    <property type="entry name" value="(Phosphotyrosine protein) phosphatases II"/>
    <property type="match status" value="1"/>
</dbReference>
<dbReference type="InterPro" id="IPR003595">
    <property type="entry name" value="Tyr_Pase_cat"/>
</dbReference>
<dbReference type="SUPFAM" id="SSF52087">
    <property type="entry name" value="CRAL/TRIO domain"/>
    <property type="match status" value="2"/>
</dbReference>
<dbReference type="GO" id="GO:0004725">
    <property type="term" value="F:protein tyrosine phosphatase activity"/>
    <property type="evidence" value="ECO:0007669"/>
    <property type="project" value="InterPro"/>
</dbReference>